<dbReference type="EMBL" id="BKCJ011363750">
    <property type="protein sequence ID" value="GFD25833.1"/>
    <property type="molecule type" value="Genomic_DNA"/>
</dbReference>
<comment type="caution">
    <text evidence="1">The sequence shown here is derived from an EMBL/GenBank/DDBJ whole genome shotgun (WGS) entry which is preliminary data.</text>
</comment>
<proteinExistence type="predicted"/>
<protein>
    <submittedName>
        <fullName evidence="1">Uncharacterized protein</fullName>
    </submittedName>
</protein>
<sequence>ADAVGCRHAAGVGAGIEVGHAGVHADIVEHRLLAGVGPVVDARRGRTAFGQVRDVGIRTRGSSGMARYVGVAHQISAAAYPHRVAGHYGRLGPLDGEKGCGNGAAVRVAARGGHVVFEGKCRAKGYRQQQHKEVVLEHKRVGN</sequence>
<accession>A0A699UUP0</accession>
<gene>
    <name evidence="1" type="ORF">Tci_897802</name>
</gene>
<feature type="non-terminal residue" evidence="1">
    <location>
        <position position="1"/>
    </location>
</feature>
<reference evidence="1" key="1">
    <citation type="journal article" date="2019" name="Sci. Rep.">
        <title>Draft genome of Tanacetum cinerariifolium, the natural source of mosquito coil.</title>
        <authorList>
            <person name="Yamashiro T."/>
            <person name="Shiraishi A."/>
            <person name="Satake H."/>
            <person name="Nakayama K."/>
        </authorList>
    </citation>
    <scope>NUCLEOTIDE SEQUENCE</scope>
</reference>
<organism evidence="1">
    <name type="scientific">Tanacetum cinerariifolium</name>
    <name type="common">Dalmatian daisy</name>
    <name type="synonym">Chrysanthemum cinerariifolium</name>
    <dbReference type="NCBI Taxonomy" id="118510"/>
    <lineage>
        <taxon>Eukaryota</taxon>
        <taxon>Viridiplantae</taxon>
        <taxon>Streptophyta</taxon>
        <taxon>Embryophyta</taxon>
        <taxon>Tracheophyta</taxon>
        <taxon>Spermatophyta</taxon>
        <taxon>Magnoliopsida</taxon>
        <taxon>eudicotyledons</taxon>
        <taxon>Gunneridae</taxon>
        <taxon>Pentapetalae</taxon>
        <taxon>asterids</taxon>
        <taxon>campanulids</taxon>
        <taxon>Asterales</taxon>
        <taxon>Asteraceae</taxon>
        <taxon>Asteroideae</taxon>
        <taxon>Anthemideae</taxon>
        <taxon>Anthemidinae</taxon>
        <taxon>Tanacetum</taxon>
    </lineage>
</organism>
<dbReference type="AlphaFoldDB" id="A0A699UUP0"/>
<name>A0A699UUP0_TANCI</name>
<evidence type="ECO:0000313" key="1">
    <source>
        <dbReference type="EMBL" id="GFD25833.1"/>
    </source>
</evidence>